<dbReference type="InterPro" id="IPR050797">
    <property type="entry name" value="Carb_Metab_Trans_Reg"/>
</dbReference>
<evidence type="ECO:0000256" key="2">
    <source>
        <dbReference type="SAM" id="MobiDB-lite"/>
    </source>
</evidence>
<dbReference type="OrthoDB" id="5958943at2759"/>
<sequence length="915" mass="101603">MALPGTATASKRTAREMEMDWQHGETACYSPLSECTDATGRMYSEDECKDAAIPRRRQNRSCDHCRLGKRRCDVRIKAGDLSTFTPCTNCKRWKKQCTIEWIKTRERNPPIPTGGRPRRKSTAGTGSELPALQETTSETWSPMGSSSSSSEFRLNEGINIPPRRINPHITLDSSFPWSSAGMAGPKILPDMRQNVPGPDTQLFPHDGGTAACSPDLAGFASSSAMASMGSSTFNDPYERPAGHFPPIPVPLVPADVEPTLPLSSNPAIGTSSIANASAPIEPQQHMVHSGYITDEQNNDVPGQEDGRLTPRTAIRYNLFRPSSPFAMQFLAKDYSRIQIKEGLLKIYRDSMEGALSCWLTERNCPYSFSPFNGKDLLDGRDVWGSNWASRMVTRVCALDKEYVKAGVLSKRDQQQGAKILNLVVMAFAAQWSQAGRRHDAAHTDYSSSSSESAAATGQACSDPPIQQLGEESFGRNTQKALWHKANRALSEASDNNSFQAVFAGIIFSLTQRPINGTEVLDELQPSGTDELTSLFKVLDLDGPTLSLDAANRKMHDHRRKLRDAKQPGMYGARAPIKLSDAHEETFGLLYWLAVMFDTLSAAINRRSFTINDMESNFSRAGGDSKPRTVRHDSGLPQGYMLPEQELNDEAAVWGDYFLREQSRTGQLRSQSTRWPCQYHEAASCLADAAPVKVLLYRRLGQVQSLYYQGALPQLIENGLEATMEVYNHWNNTYGLFIEDCMRYHEELPARIQSWYTLLTGHWNLAVLIFVDLIDTMDSANMTLPTHANLRKSISFTSHLRDTAVYAICELGRCCRAGDEPLAFTQSPDFHHAVNKAALLTEPWTVVLVRTFGYAGAILARRLHLDQPPESGLALGTYSKERLQYCIDALSLLGKKSDMAMCAAELLSRYTNRSKF</sequence>
<accession>A0A9Q8LJ92</accession>
<dbReference type="RefSeq" id="XP_047762766.1">
    <property type="nucleotide sequence ID" value="XM_047904896.1"/>
</dbReference>
<proteinExistence type="predicted"/>
<feature type="region of interest" description="Disordered" evidence="2">
    <location>
        <begin position="105"/>
        <end position="152"/>
    </location>
</feature>
<dbReference type="OMA" id="QPRWPCS"/>
<feature type="domain" description="Zn(2)-C6 fungal-type" evidence="3">
    <location>
        <begin position="61"/>
        <end position="99"/>
    </location>
</feature>
<dbReference type="InterPro" id="IPR036864">
    <property type="entry name" value="Zn2-C6_fun-type_DNA-bd_sf"/>
</dbReference>
<name>A0A9Q8LJ92_PASFU</name>
<gene>
    <name evidence="4" type="ORF">CLAFUR5_05748</name>
</gene>
<evidence type="ECO:0000256" key="1">
    <source>
        <dbReference type="ARBA" id="ARBA00023242"/>
    </source>
</evidence>
<dbReference type="PANTHER" id="PTHR31668">
    <property type="entry name" value="GLUCOSE TRANSPORT TRANSCRIPTION REGULATOR RGT1-RELATED-RELATED"/>
    <property type="match status" value="1"/>
</dbReference>
<reference evidence="4" key="2">
    <citation type="journal article" date="2022" name="Microb. Genom.">
        <title>A chromosome-scale genome assembly of the tomato pathogen Cladosporium fulvum reveals a compartmentalized genome architecture and the presence of a dispensable chromosome.</title>
        <authorList>
            <person name="Zaccaron A.Z."/>
            <person name="Chen L.H."/>
            <person name="Samaras A."/>
            <person name="Stergiopoulos I."/>
        </authorList>
    </citation>
    <scope>NUCLEOTIDE SEQUENCE</scope>
    <source>
        <strain evidence="4">Race5_Kim</strain>
    </source>
</reference>
<dbReference type="Pfam" id="PF00172">
    <property type="entry name" value="Zn_clus"/>
    <property type="match status" value="1"/>
</dbReference>
<dbReference type="EMBL" id="CP090167">
    <property type="protein sequence ID" value="UJO18400.1"/>
    <property type="molecule type" value="Genomic_DNA"/>
</dbReference>
<dbReference type="GO" id="GO:0000981">
    <property type="term" value="F:DNA-binding transcription factor activity, RNA polymerase II-specific"/>
    <property type="evidence" value="ECO:0007669"/>
    <property type="project" value="InterPro"/>
</dbReference>
<evidence type="ECO:0000313" key="4">
    <source>
        <dbReference type="EMBL" id="UJO18400.1"/>
    </source>
</evidence>
<evidence type="ECO:0000259" key="3">
    <source>
        <dbReference type="PROSITE" id="PS50048"/>
    </source>
</evidence>
<feature type="compositionally biased region" description="Low complexity" evidence="2">
    <location>
        <begin position="446"/>
        <end position="455"/>
    </location>
</feature>
<evidence type="ECO:0000313" key="5">
    <source>
        <dbReference type="Proteomes" id="UP000756132"/>
    </source>
</evidence>
<dbReference type="SUPFAM" id="SSF57701">
    <property type="entry name" value="Zn2/Cys6 DNA-binding domain"/>
    <property type="match status" value="1"/>
</dbReference>
<organism evidence="4 5">
    <name type="scientific">Passalora fulva</name>
    <name type="common">Tomato leaf mold</name>
    <name type="synonym">Cladosporium fulvum</name>
    <dbReference type="NCBI Taxonomy" id="5499"/>
    <lineage>
        <taxon>Eukaryota</taxon>
        <taxon>Fungi</taxon>
        <taxon>Dikarya</taxon>
        <taxon>Ascomycota</taxon>
        <taxon>Pezizomycotina</taxon>
        <taxon>Dothideomycetes</taxon>
        <taxon>Dothideomycetidae</taxon>
        <taxon>Mycosphaerellales</taxon>
        <taxon>Mycosphaerellaceae</taxon>
        <taxon>Fulvia</taxon>
    </lineage>
</organism>
<dbReference type="GeneID" id="71985626"/>
<dbReference type="AlphaFoldDB" id="A0A9Q8LJ92"/>
<protein>
    <submittedName>
        <fullName evidence="4">Regulatory protein alcR</fullName>
    </submittedName>
</protein>
<dbReference type="PROSITE" id="PS50048">
    <property type="entry name" value="ZN2_CY6_FUNGAL_2"/>
    <property type="match status" value="1"/>
</dbReference>
<dbReference type="GO" id="GO:0008270">
    <property type="term" value="F:zinc ion binding"/>
    <property type="evidence" value="ECO:0007669"/>
    <property type="project" value="InterPro"/>
</dbReference>
<feature type="compositionally biased region" description="Polar residues" evidence="2">
    <location>
        <begin position="133"/>
        <end position="144"/>
    </location>
</feature>
<reference evidence="4" key="1">
    <citation type="submission" date="2021-12" db="EMBL/GenBank/DDBJ databases">
        <authorList>
            <person name="Zaccaron A."/>
            <person name="Stergiopoulos I."/>
        </authorList>
    </citation>
    <scope>NUCLEOTIDE SEQUENCE</scope>
    <source>
        <strain evidence="4">Race5_Kim</strain>
    </source>
</reference>
<feature type="region of interest" description="Disordered" evidence="2">
    <location>
        <begin position="439"/>
        <end position="469"/>
    </location>
</feature>
<dbReference type="InterPro" id="IPR001138">
    <property type="entry name" value="Zn2Cys6_DnaBD"/>
</dbReference>
<dbReference type="KEGG" id="ffu:CLAFUR5_05748"/>
<keyword evidence="1" id="KW-0539">Nucleus</keyword>
<keyword evidence="5" id="KW-1185">Reference proteome</keyword>
<dbReference type="Proteomes" id="UP000756132">
    <property type="component" value="Chromosome 5"/>
</dbReference>
<dbReference type="CDD" id="cd00067">
    <property type="entry name" value="GAL4"/>
    <property type="match status" value="1"/>
</dbReference>
<dbReference type="SMART" id="SM00066">
    <property type="entry name" value="GAL4"/>
    <property type="match status" value="1"/>
</dbReference>
<dbReference type="Gene3D" id="4.10.240.10">
    <property type="entry name" value="Zn(2)-C6 fungal-type DNA-binding domain"/>
    <property type="match status" value="1"/>
</dbReference>